<keyword evidence="2" id="KW-1185">Reference proteome</keyword>
<dbReference type="OrthoDB" id="7954628at2759"/>
<dbReference type="AlphaFoldDB" id="A0A7R8YP25"/>
<protein>
    <submittedName>
        <fullName evidence="1">Uncharacterized protein</fullName>
    </submittedName>
</protein>
<dbReference type="OMA" id="TWWQVFD"/>
<evidence type="ECO:0000313" key="1">
    <source>
        <dbReference type="EMBL" id="CAD7080193.1"/>
    </source>
</evidence>
<reference evidence="1 2" key="1">
    <citation type="submission" date="2020-11" db="EMBL/GenBank/DDBJ databases">
        <authorList>
            <person name="Wallbank WR R."/>
            <person name="Pardo Diaz C."/>
            <person name="Kozak K."/>
            <person name="Martin S."/>
            <person name="Jiggins C."/>
            <person name="Moest M."/>
            <person name="Warren A I."/>
            <person name="Generalovic N T."/>
            <person name="Byers J.R.P. K."/>
            <person name="Montejo-Kovacevich G."/>
            <person name="Yen C E."/>
        </authorList>
    </citation>
    <scope>NUCLEOTIDE SEQUENCE [LARGE SCALE GENOMIC DNA]</scope>
</reference>
<sequence length="109" mass="12578">MFQRKKQLGPPPSAPTVTEIIEDLETFHVEKPLLVKTRSLDPEGSSDAEWWKVFETFLSDVDDLKRLKALINSYKIKLEASKLEIDTTAKNLQIDIEKHLEGTRKEIKE</sequence>
<dbReference type="EMBL" id="LR899009">
    <property type="protein sequence ID" value="CAD7080193.1"/>
    <property type="molecule type" value="Genomic_DNA"/>
</dbReference>
<proteinExistence type="predicted"/>
<dbReference type="Pfam" id="PF15136">
    <property type="entry name" value="UPF0449"/>
    <property type="match status" value="1"/>
</dbReference>
<evidence type="ECO:0000313" key="2">
    <source>
        <dbReference type="Proteomes" id="UP000594454"/>
    </source>
</evidence>
<organism evidence="1 2">
    <name type="scientific">Hermetia illucens</name>
    <name type="common">Black soldier fly</name>
    <dbReference type="NCBI Taxonomy" id="343691"/>
    <lineage>
        <taxon>Eukaryota</taxon>
        <taxon>Metazoa</taxon>
        <taxon>Ecdysozoa</taxon>
        <taxon>Arthropoda</taxon>
        <taxon>Hexapoda</taxon>
        <taxon>Insecta</taxon>
        <taxon>Pterygota</taxon>
        <taxon>Neoptera</taxon>
        <taxon>Endopterygota</taxon>
        <taxon>Diptera</taxon>
        <taxon>Brachycera</taxon>
        <taxon>Stratiomyomorpha</taxon>
        <taxon>Stratiomyidae</taxon>
        <taxon>Hermetiinae</taxon>
        <taxon>Hermetia</taxon>
    </lineage>
</organism>
<gene>
    <name evidence="1" type="ORF">HERILL_LOCUS3359</name>
</gene>
<dbReference type="InParanoid" id="A0A7R8YP25"/>
<dbReference type="Proteomes" id="UP000594454">
    <property type="component" value="Chromosome 1"/>
</dbReference>
<dbReference type="InterPro" id="IPR028227">
    <property type="entry name" value="UPF0449"/>
</dbReference>
<name>A0A7R8YP25_HERIL</name>
<accession>A0A7R8YP25</accession>